<dbReference type="FunFam" id="3.30.420.100:FF:000001">
    <property type="entry name" value="50S ribosomal protein L18"/>
    <property type="match status" value="1"/>
</dbReference>
<dbReference type="HAMAP" id="MF_01337_B">
    <property type="entry name" value="Ribosomal_uL18_B"/>
    <property type="match status" value="1"/>
</dbReference>
<dbReference type="InterPro" id="IPR005484">
    <property type="entry name" value="Ribosomal_uL18_bac/plant/anim"/>
</dbReference>
<dbReference type="CDD" id="cd00432">
    <property type="entry name" value="Ribosomal_L18_L5e"/>
    <property type="match status" value="1"/>
</dbReference>
<name>A0A6B0Z268_9CHLR</name>
<dbReference type="InterPro" id="IPR004389">
    <property type="entry name" value="Ribosomal_uL18_bac-type"/>
</dbReference>
<dbReference type="EMBL" id="VXRG01000182">
    <property type="protein sequence ID" value="MXY95972.1"/>
    <property type="molecule type" value="Genomic_DNA"/>
</dbReference>
<evidence type="ECO:0000256" key="1">
    <source>
        <dbReference type="ARBA" id="ARBA00007116"/>
    </source>
</evidence>
<gene>
    <name evidence="7" type="primary">rplR</name>
    <name evidence="9" type="ORF">F4Y42_21235</name>
</gene>
<accession>A0A6B0Z268</accession>
<dbReference type="GO" id="GO:0005737">
    <property type="term" value="C:cytoplasm"/>
    <property type="evidence" value="ECO:0007669"/>
    <property type="project" value="UniProtKB-ARBA"/>
</dbReference>
<dbReference type="InterPro" id="IPR057268">
    <property type="entry name" value="Ribosomal_L18"/>
</dbReference>
<keyword evidence="5 7" id="KW-0687">Ribonucleoprotein</keyword>
<feature type="compositionally biased region" description="Basic residues" evidence="8">
    <location>
        <begin position="9"/>
        <end position="21"/>
    </location>
</feature>
<dbReference type="PANTHER" id="PTHR12899">
    <property type="entry name" value="39S RIBOSOMAL PROTEIN L18, MITOCHONDRIAL"/>
    <property type="match status" value="1"/>
</dbReference>
<comment type="caution">
    <text evidence="9">The sequence shown here is derived from an EMBL/GenBank/DDBJ whole genome shotgun (WGS) entry which is preliminary data.</text>
</comment>
<organism evidence="9">
    <name type="scientific">Caldilineaceae bacterium SB0664_bin_27</name>
    <dbReference type="NCBI Taxonomy" id="2605260"/>
    <lineage>
        <taxon>Bacteria</taxon>
        <taxon>Bacillati</taxon>
        <taxon>Chloroflexota</taxon>
        <taxon>Caldilineae</taxon>
        <taxon>Caldilineales</taxon>
        <taxon>Caldilineaceae</taxon>
    </lineage>
</organism>
<evidence type="ECO:0000256" key="3">
    <source>
        <dbReference type="ARBA" id="ARBA00022884"/>
    </source>
</evidence>
<reference evidence="9" key="1">
    <citation type="submission" date="2019-09" db="EMBL/GenBank/DDBJ databases">
        <title>Characterisation of the sponge microbiome using genome-centric metagenomics.</title>
        <authorList>
            <person name="Engelberts J.P."/>
            <person name="Robbins S.J."/>
            <person name="De Goeij J.M."/>
            <person name="Aranda M."/>
            <person name="Bell S.C."/>
            <person name="Webster N.S."/>
        </authorList>
    </citation>
    <scope>NUCLEOTIDE SEQUENCE</scope>
    <source>
        <strain evidence="9">SB0664_bin_27</strain>
    </source>
</reference>
<comment type="function">
    <text evidence="7">This is one of the proteins that bind and probably mediate the attachment of the 5S RNA into the large ribosomal subunit, where it forms part of the central protuberance.</text>
</comment>
<dbReference type="GO" id="GO:1990904">
    <property type="term" value="C:ribonucleoprotein complex"/>
    <property type="evidence" value="ECO:0007669"/>
    <property type="project" value="UniProtKB-KW"/>
</dbReference>
<evidence type="ECO:0000256" key="4">
    <source>
        <dbReference type="ARBA" id="ARBA00022980"/>
    </source>
</evidence>
<dbReference type="NCBIfam" id="TIGR00060">
    <property type="entry name" value="L18_bact"/>
    <property type="match status" value="1"/>
</dbReference>
<sequence>MAKVTRTDARRRRHKRVRRKVSGTAARPRLNVFRSLKNVNVQVIDDQAGHTLVSASTMEADLQEVLADKLKVEQAKEIGKIVAERAKEAGIEQVVFDRGGYRYHGRVKAVADGSREGGLVF</sequence>
<dbReference type="GO" id="GO:0008097">
    <property type="term" value="F:5S rRNA binding"/>
    <property type="evidence" value="ECO:0007669"/>
    <property type="project" value="TreeGrafter"/>
</dbReference>
<evidence type="ECO:0000256" key="2">
    <source>
        <dbReference type="ARBA" id="ARBA00022730"/>
    </source>
</evidence>
<dbReference type="PANTHER" id="PTHR12899:SF3">
    <property type="entry name" value="LARGE RIBOSOMAL SUBUNIT PROTEIN UL18M"/>
    <property type="match status" value="1"/>
</dbReference>
<dbReference type="Gene3D" id="3.30.420.100">
    <property type="match status" value="1"/>
</dbReference>
<feature type="region of interest" description="Disordered" evidence="8">
    <location>
        <begin position="1"/>
        <end position="23"/>
    </location>
</feature>
<keyword evidence="4 7" id="KW-0689">Ribosomal protein</keyword>
<comment type="similarity">
    <text evidence="1 7">Belongs to the universal ribosomal protein uL18 family.</text>
</comment>
<evidence type="ECO:0000313" key="9">
    <source>
        <dbReference type="EMBL" id="MXY95972.1"/>
    </source>
</evidence>
<dbReference type="Pfam" id="PF00861">
    <property type="entry name" value="Ribosomal_L18p"/>
    <property type="match status" value="1"/>
</dbReference>
<evidence type="ECO:0000256" key="8">
    <source>
        <dbReference type="SAM" id="MobiDB-lite"/>
    </source>
</evidence>
<dbReference type="GO" id="GO:0003735">
    <property type="term" value="F:structural constituent of ribosome"/>
    <property type="evidence" value="ECO:0007669"/>
    <property type="project" value="InterPro"/>
</dbReference>
<protein>
    <recommendedName>
        <fullName evidence="6 7">Large ribosomal subunit protein uL18</fullName>
    </recommendedName>
</protein>
<comment type="subunit">
    <text evidence="7">Part of the 50S ribosomal subunit; part of the 5S rRNA/L5/L18/L25 subcomplex. Contacts the 5S and 23S rRNAs.</text>
</comment>
<dbReference type="GO" id="GO:0006412">
    <property type="term" value="P:translation"/>
    <property type="evidence" value="ECO:0007669"/>
    <property type="project" value="UniProtKB-UniRule"/>
</dbReference>
<keyword evidence="3 7" id="KW-0694">RNA-binding</keyword>
<evidence type="ECO:0000256" key="5">
    <source>
        <dbReference type="ARBA" id="ARBA00023274"/>
    </source>
</evidence>
<proteinExistence type="inferred from homology"/>
<keyword evidence="2 7" id="KW-0699">rRNA-binding</keyword>
<dbReference type="SUPFAM" id="SSF53137">
    <property type="entry name" value="Translational machinery components"/>
    <property type="match status" value="1"/>
</dbReference>
<dbReference type="GO" id="GO:0005840">
    <property type="term" value="C:ribosome"/>
    <property type="evidence" value="ECO:0007669"/>
    <property type="project" value="UniProtKB-KW"/>
</dbReference>
<dbReference type="AlphaFoldDB" id="A0A6B0Z268"/>
<evidence type="ECO:0000256" key="7">
    <source>
        <dbReference type="HAMAP-Rule" id="MF_01337"/>
    </source>
</evidence>
<evidence type="ECO:0000256" key="6">
    <source>
        <dbReference type="ARBA" id="ARBA00035197"/>
    </source>
</evidence>